<dbReference type="AlphaFoldDB" id="A0A0A9ADA7"/>
<protein>
    <submittedName>
        <fullName evidence="1">Uncharacterized protein</fullName>
    </submittedName>
</protein>
<evidence type="ECO:0000313" key="1">
    <source>
        <dbReference type="EMBL" id="JAD47933.1"/>
    </source>
</evidence>
<organism evidence="1">
    <name type="scientific">Arundo donax</name>
    <name type="common">Giant reed</name>
    <name type="synonym">Donax arundinaceus</name>
    <dbReference type="NCBI Taxonomy" id="35708"/>
    <lineage>
        <taxon>Eukaryota</taxon>
        <taxon>Viridiplantae</taxon>
        <taxon>Streptophyta</taxon>
        <taxon>Embryophyta</taxon>
        <taxon>Tracheophyta</taxon>
        <taxon>Spermatophyta</taxon>
        <taxon>Magnoliopsida</taxon>
        <taxon>Liliopsida</taxon>
        <taxon>Poales</taxon>
        <taxon>Poaceae</taxon>
        <taxon>PACMAD clade</taxon>
        <taxon>Arundinoideae</taxon>
        <taxon>Arundineae</taxon>
        <taxon>Arundo</taxon>
    </lineage>
</organism>
<reference evidence="1" key="1">
    <citation type="submission" date="2014-09" db="EMBL/GenBank/DDBJ databases">
        <authorList>
            <person name="Magalhaes I.L.F."/>
            <person name="Oliveira U."/>
            <person name="Santos F.R."/>
            <person name="Vidigal T.H.D.A."/>
            <person name="Brescovit A.D."/>
            <person name="Santos A.J."/>
        </authorList>
    </citation>
    <scope>NUCLEOTIDE SEQUENCE</scope>
    <source>
        <tissue evidence="1">Shoot tissue taken approximately 20 cm above the soil surface</tissue>
    </source>
</reference>
<accession>A0A0A9ADA7</accession>
<name>A0A0A9ADA7_ARUDO</name>
<proteinExistence type="predicted"/>
<reference evidence="1" key="2">
    <citation type="journal article" date="2015" name="Data Brief">
        <title>Shoot transcriptome of the giant reed, Arundo donax.</title>
        <authorList>
            <person name="Barrero R.A."/>
            <person name="Guerrero F.D."/>
            <person name="Moolhuijzen P."/>
            <person name="Goolsby J.A."/>
            <person name="Tidwell J."/>
            <person name="Bellgard S.E."/>
            <person name="Bellgard M.I."/>
        </authorList>
    </citation>
    <scope>NUCLEOTIDE SEQUENCE</scope>
    <source>
        <tissue evidence="1">Shoot tissue taken approximately 20 cm above the soil surface</tissue>
    </source>
</reference>
<dbReference type="EMBL" id="GBRH01249962">
    <property type="protein sequence ID" value="JAD47933.1"/>
    <property type="molecule type" value="Transcribed_RNA"/>
</dbReference>
<sequence>MSACTEINHTSVPLICFPSIYLGKSTTKEERNHYVGEGNEQASRKIP</sequence>